<dbReference type="EMBL" id="FQYU01000001">
    <property type="protein sequence ID" value="SHI57819.1"/>
    <property type="molecule type" value="Genomic_DNA"/>
</dbReference>
<dbReference type="Gene3D" id="3.40.50.1820">
    <property type="entry name" value="alpha/beta hydrolase"/>
    <property type="match status" value="1"/>
</dbReference>
<dbReference type="InterPro" id="IPR006710">
    <property type="entry name" value="Glyco_hydro_43"/>
</dbReference>
<evidence type="ECO:0000313" key="6">
    <source>
        <dbReference type="Proteomes" id="UP000184543"/>
    </source>
</evidence>
<gene>
    <name evidence="5" type="ORF">SAMN04488513_101695</name>
</gene>
<reference evidence="6" key="1">
    <citation type="submission" date="2016-11" db="EMBL/GenBank/DDBJ databases">
        <authorList>
            <person name="Varghese N."/>
            <person name="Submissions S."/>
        </authorList>
    </citation>
    <scope>NUCLEOTIDE SEQUENCE [LARGE SCALE GENOMIC DNA]</scope>
    <source>
        <strain evidence="6">DSM 19858</strain>
    </source>
</reference>
<feature type="domain" description="BD-FAE-like" evidence="4">
    <location>
        <begin position="82"/>
        <end position="264"/>
    </location>
</feature>
<dbReference type="InterPro" id="IPR029058">
    <property type="entry name" value="AB_hydrolase_fold"/>
</dbReference>
<evidence type="ECO:0000256" key="3">
    <source>
        <dbReference type="ARBA" id="ARBA00023295"/>
    </source>
</evidence>
<evidence type="ECO:0000256" key="2">
    <source>
        <dbReference type="ARBA" id="ARBA00022801"/>
    </source>
</evidence>
<dbReference type="AlphaFoldDB" id="A0A1M6C9Y2"/>
<dbReference type="RefSeq" id="WP_244526713.1">
    <property type="nucleotide sequence ID" value="NZ_FQYU01000001.1"/>
</dbReference>
<dbReference type="STRING" id="192903.SAMN04488513_101695"/>
<dbReference type="GO" id="GO:0004553">
    <property type="term" value="F:hydrolase activity, hydrolyzing O-glycosyl compounds"/>
    <property type="evidence" value="ECO:0007669"/>
    <property type="project" value="InterPro"/>
</dbReference>
<dbReference type="InterPro" id="IPR023296">
    <property type="entry name" value="Glyco_hydro_beta-prop_sf"/>
</dbReference>
<keyword evidence="2" id="KW-0378">Hydrolase</keyword>
<evidence type="ECO:0000313" key="5">
    <source>
        <dbReference type="EMBL" id="SHI57819.1"/>
    </source>
</evidence>
<dbReference type="CDD" id="cd08983">
    <property type="entry name" value="GH43_Bt3655-like"/>
    <property type="match status" value="1"/>
</dbReference>
<dbReference type="GO" id="GO:0005975">
    <property type="term" value="P:carbohydrate metabolic process"/>
    <property type="evidence" value="ECO:0007669"/>
    <property type="project" value="InterPro"/>
</dbReference>
<dbReference type="Pfam" id="PF20434">
    <property type="entry name" value="BD-FAE"/>
    <property type="match status" value="1"/>
</dbReference>
<evidence type="ECO:0000256" key="1">
    <source>
        <dbReference type="ARBA" id="ARBA00009865"/>
    </source>
</evidence>
<accession>A0A1M6C9Y2</accession>
<protein>
    <submittedName>
        <fullName evidence="5">Acetyl esterase/lipase</fullName>
    </submittedName>
</protein>
<dbReference type="SUPFAM" id="SSF75005">
    <property type="entry name" value="Arabinanase/levansucrase/invertase"/>
    <property type="match status" value="1"/>
</dbReference>
<keyword evidence="3" id="KW-0326">Glycosidase</keyword>
<dbReference type="PANTHER" id="PTHR48081:SF6">
    <property type="entry name" value="PEPTIDASE S9 PROLYL OLIGOPEPTIDASE CATALYTIC DOMAIN-CONTAINING PROTEIN"/>
    <property type="match status" value="1"/>
</dbReference>
<dbReference type="InterPro" id="IPR050300">
    <property type="entry name" value="GDXG_lipolytic_enzyme"/>
</dbReference>
<sequence length="602" mass="68223">MKKMGRAPFLGTLALLLTTIQFVYPQEKTLPLWPNGAPDALNDASYKEQVQYDPTGTVRGYSKVSDPELILFQADEKIATGTAVVICPGGGYSHLAINKEGYKVAKWFNSLGISALVLKYRMPYDGTMKNKSVGPLQDAQEALRTVRRNAAQWNIDPNKVGIMGFSAGGHLAATLSTHYNDKVYEVKDGTSARPDFSILIYPVISMEEGITHMGSRTKLLGESPSPSDLSKFSNEKQVDQHTPPAFLVHTTEDQAVPVENSIRYYLALKENKVPAEMHLYEKGKHGMGLGVFGTNKHWPTDCENWLRANDWLPNKDVYLFSYFKGNGEDGLHFAYSEDGYKWQSLKNDQSFLTPRVGKDSLMRDPCIIKGRDGNFHMVWTVSWTDKGIGYARSKDLIHWSEQKFIPVMAHEPDTKNTWAPEITYDPENGSYMIYWASTIKGRFPETKSKKENGYNHRMYATTTKDFETFTPTELLYDPGFNVIDASIQKLDDKYIMFLKDETPDPPQKNIKIAYADRLKGPYTAASEPITGDYWAEGPTAIKINDEWVVYFDKYRDHKYGAVRSKDLENWEDISDQIVFPEGTRHGTVLKVSPKLIEQLKKE</sequence>
<proteinExistence type="inferred from homology"/>
<organism evidence="5 6">
    <name type="scientific">Pseudozobellia thermophila</name>
    <dbReference type="NCBI Taxonomy" id="192903"/>
    <lineage>
        <taxon>Bacteria</taxon>
        <taxon>Pseudomonadati</taxon>
        <taxon>Bacteroidota</taxon>
        <taxon>Flavobacteriia</taxon>
        <taxon>Flavobacteriales</taxon>
        <taxon>Flavobacteriaceae</taxon>
        <taxon>Pseudozobellia</taxon>
    </lineage>
</organism>
<evidence type="ECO:0000259" key="4">
    <source>
        <dbReference type="Pfam" id="PF20434"/>
    </source>
</evidence>
<keyword evidence="6" id="KW-1185">Reference proteome</keyword>
<dbReference type="Proteomes" id="UP000184543">
    <property type="component" value="Unassembled WGS sequence"/>
</dbReference>
<dbReference type="InterPro" id="IPR049492">
    <property type="entry name" value="BD-FAE-like_dom"/>
</dbReference>
<comment type="similarity">
    <text evidence="1">Belongs to the glycosyl hydrolase 43 family.</text>
</comment>
<dbReference type="Gene3D" id="2.115.10.20">
    <property type="entry name" value="Glycosyl hydrolase domain, family 43"/>
    <property type="match status" value="1"/>
</dbReference>
<dbReference type="SUPFAM" id="SSF53474">
    <property type="entry name" value="alpha/beta-Hydrolases"/>
    <property type="match status" value="1"/>
</dbReference>
<dbReference type="PANTHER" id="PTHR48081">
    <property type="entry name" value="AB HYDROLASE SUPERFAMILY PROTEIN C4A8.06C"/>
    <property type="match status" value="1"/>
</dbReference>
<dbReference type="Pfam" id="PF04616">
    <property type="entry name" value="Glyco_hydro_43"/>
    <property type="match status" value="1"/>
</dbReference>
<name>A0A1M6C9Y2_9FLAO</name>